<evidence type="ECO:0000256" key="1">
    <source>
        <dbReference type="ARBA" id="ARBA00022741"/>
    </source>
</evidence>
<dbReference type="RefSeq" id="WP_170163091.1">
    <property type="nucleotide sequence ID" value="NZ_CP063196.1"/>
</dbReference>
<dbReference type="AlphaFoldDB" id="A0AA97M106"/>
<dbReference type="PROSITE" id="PS50887">
    <property type="entry name" value="GGDEF"/>
    <property type="match status" value="1"/>
</dbReference>
<dbReference type="GO" id="GO:0051607">
    <property type="term" value="P:defense response to virus"/>
    <property type="evidence" value="ECO:0007669"/>
    <property type="project" value="UniProtKB-KW"/>
</dbReference>
<reference evidence="4" key="1">
    <citation type="submission" date="2020-10" db="EMBL/GenBank/DDBJ databases">
        <title>De novo genome project of the cellulose decomposer Thermobifida halotolerans type strain.</title>
        <authorList>
            <person name="Nagy I."/>
            <person name="Horvath B."/>
            <person name="Kukolya J."/>
            <person name="Nagy I."/>
            <person name="Orsini M."/>
        </authorList>
    </citation>
    <scope>NUCLEOTIDE SEQUENCE</scope>
    <source>
        <strain evidence="4">DSM 44931</strain>
    </source>
</reference>
<keyword evidence="1" id="KW-0547">Nucleotide-binding</keyword>
<dbReference type="EMBL" id="CP063196">
    <property type="protein sequence ID" value="UOE21420.1"/>
    <property type="molecule type" value="Genomic_DNA"/>
</dbReference>
<name>A0AA97M106_9ACTN</name>
<organism evidence="4 5">
    <name type="scientific">Thermobifida halotolerans</name>
    <dbReference type="NCBI Taxonomy" id="483545"/>
    <lineage>
        <taxon>Bacteria</taxon>
        <taxon>Bacillati</taxon>
        <taxon>Actinomycetota</taxon>
        <taxon>Actinomycetes</taxon>
        <taxon>Streptosporangiales</taxon>
        <taxon>Nocardiopsidaceae</taxon>
        <taxon>Thermobifida</taxon>
    </lineage>
</organism>
<accession>A0AA97M106</accession>
<evidence type="ECO:0000313" key="4">
    <source>
        <dbReference type="EMBL" id="UOE21420.1"/>
    </source>
</evidence>
<dbReference type="InterPro" id="IPR000160">
    <property type="entry name" value="GGDEF_dom"/>
</dbReference>
<dbReference type="Gene3D" id="3.30.70.270">
    <property type="match status" value="1"/>
</dbReference>
<gene>
    <name evidence="4" type="ORF">NI17_010060</name>
</gene>
<evidence type="ECO:0000259" key="3">
    <source>
        <dbReference type="PROSITE" id="PS50887"/>
    </source>
</evidence>
<dbReference type="Proteomes" id="UP000265719">
    <property type="component" value="Chromosome"/>
</dbReference>
<feature type="domain" description="GGDEF" evidence="3">
    <location>
        <begin position="332"/>
        <end position="460"/>
    </location>
</feature>
<dbReference type="GO" id="GO:0000166">
    <property type="term" value="F:nucleotide binding"/>
    <property type="evidence" value="ECO:0007669"/>
    <property type="project" value="UniProtKB-KW"/>
</dbReference>
<dbReference type="Gene3D" id="3.30.70.2220">
    <property type="entry name" value="CRISPR-Cas system, Cmr2 subunit, D1 domain, cysteine cluster"/>
    <property type="match status" value="1"/>
</dbReference>
<dbReference type="Pfam" id="PF22335">
    <property type="entry name" value="Cas10-Cmr2_palm2"/>
    <property type="match status" value="1"/>
</dbReference>
<evidence type="ECO:0000256" key="2">
    <source>
        <dbReference type="ARBA" id="ARBA00023118"/>
    </source>
</evidence>
<protein>
    <recommendedName>
        <fullName evidence="3">GGDEF domain-containing protein</fullName>
    </recommendedName>
</protein>
<dbReference type="InterPro" id="IPR043128">
    <property type="entry name" value="Rev_trsase/Diguanyl_cyclase"/>
</dbReference>
<dbReference type="InterPro" id="IPR038242">
    <property type="entry name" value="Cmr2_N"/>
</dbReference>
<dbReference type="KEGG" id="thao:NI17_010060"/>
<evidence type="ECO:0000313" key="5">
    <source>
        <dbReference type="Proteomes" id="UP000265719"/>
    </source>
</evidence>
<dbReference type="InterPro" id="IPR054767">
    <property type="entry name" value="Cas10-Cmr2_palm2"/>
</dbReference>
<proteinExistence type="predicted"/>
<keyword evidence="5" id="KW-1185">Reference proteome</keyword>
<keyword evidence="2" id="KW-0051">Antiviral defense</keyword>
<sequence length="580" mass="63732">MSGGKDFVVIGLSGVQRFISEARTTADLANASDIIAKLASVAMGEFTTDELVIPFRLEEGSPPNRIVALVPEGTGVQRARAATQAVHDHWEKWVRQLFGRPVEVPGFPEVFWSVVGPEAGEYLQQWEEAHVALAARKRLRAFDAPEYSGGRPCTLAPRWVAETEPPKEIPAHQRNTQLSAAGWVKRLWHTDRRLFRSSLGTDDFFSGPTGFPSTSSIASVPYRKAVLERLADPQVNDAVRRLRSAARAVMGSERYRALEAPIAALRWEANDQLAMWMARGAGWWVYPEVWQPQSLRREYAVAGHILDEDWVDKGRTAATDLYKALGAEGLTPYYAVLASDLDDMGVFLGSKGMNAERHRQVSQRLVDIARAQRAIIEELSGVAVYAGGDDLLAFLPARTALEAAERCRAAIPKEGLRTASTAVLFAHSYSSLRHTVEKTRSLLEAAKAVRKKNALATGFATRSGTSFHTVAPWTADGSEGPGSLLRMFVPDGEESSTRLSPRLVADLERERRALTELVKKTSTVAAYRAEVTRLVLRHGGSRVDADALISWGDNDRVDRDAVSALLDAARVAVFLRGEIQ</sequence>